<keyword evidence="6 10" id="KW-0812">Transmembrane</keyword>
<dbReference type="Proteomes" id="UP000235739">
    <property type="component" value="Unassembled WGS sequence"/>
</dbReference>
<feature type="transmembrane region" description="Helical" evidence="10">
    <location>
        <begin position="367"/>
        <end position="394"/>
    </location>
</feature>
<evidence type="ECO:0000313" key="12">
    <source>
        <dbReference type="EMBL" id="PMQ19736.1"/>
    </source>
</evidence>
<evidence type="ECO:0000256" key="5">
    <source>
        <dbReference type="ARBA" id="ARBA00022597"/>
    </source>
</evidence>
<sequence>MTATTSDRKLSARLIFIALGAALGGFVFGYDSSIVNGTVDAVEHEFGLNAVTIGFTVSCALLGAAVGAWVAGVVSERVGRVRTMLIASMLLLISALGCGLCFGVADLILWRIVGGIGVGFASVIAPAYIAEVSPAAHRGRLGTMQQMAIVLGIFVAFLVSALLVFVMGSADAIGLFGLAAWRWMYLSLIVPAVVYGLLVLRLPESPRYLVERGRYVEAATVLTRDIGMQAGTETEAKIEEIRATVHIERRQVLKDLLGRFGFHPLVWTGILLSVFQQFVGINVIFYYSTTLWKSVGFAESDSFTISLITSITNVVATIVAVLLIDVIGRKLLLTIGSAIMTVSLGMMAVAFAQSVTIDGAVSLPGNWGIVALISANLFVVGFGATWGPAVWVLLGEMFPNSIRAMALGVAAAAQWIANFIVSTSFPALAEAGLALAYGIYAFFALLSLVFVIFLVKETKGRTLEDMKL</sequence>
<feature type="transmembrane region" description="Helical" evidence="10">
    <location>
        <begin position="180"/>
        <end position="200"/>
    </location>
</feature>
<feature type="domain" description="Major facilitator superfamily (MFS) profile" evidence="11">
    <location>
        <begin position="17"/>
        <end position="459"/>
    </location>
</feature>
<evidence type="ECO:0000256" key="10">
    <source>
        <dbReference type="SAM" id="Phobius"/>
    </source>
</evidence>
<dbReference type="Pfam" id="PF00083">
    <property type="entry name" value="Sugar_tr"/>
    <property type="match status" value="1"/>
</dbReference>
<dbReference type="FunFam" id="1.20.1250.20:FF:000122">
    <property type="entry name" value="D-xylose transporter XylE"/>
    <property type="match status" value="1"/>
</dbReference>
<keyword evidence="5" id="KW-0762">Sugar transport</keyword>
<evidence type="ECO:0000313" key="13">
    <source>
        <dbReference type="Proteomes" id="UP000235739"/>
    </source>
</evidence>
<feature type="transmembrane region" description="Helical" evidence="10">
    <location>
        <begin position="12"/>
        <end position="30"/>
    </location>
</feature>
<dbReference type="InterPro" id="IPR036259">
    <property type="entry name" value="MFS_trans_sf"/>
</dbReference>
<dbReference type="SUPFAM" id="SSF103473">
    <property type="entry name" value="MFS general substrate transporter"/>
    <property type="match status" value="1"/>
</dbReference>
<dbReference type="AlphaFoldDB" id="A0A2N7S0S1"/>
<keyword evidence="7 10" id="KW-1133">Transmembrane helix</keyword>
<proteinExistence type="inferred from homology"/>
<dbReference type="InterPro" id="IPR020846">
    <property type="entry name" value="MFS_dom"/>
</dbReference>
<feature type="transmembrane region" description="Helical" evidence="10">
    <location>
        <begin position="434"/>
        <end position="455"/>
    </location>
</feature>
<protein>
    <submittedName>
        <fullName evidence="12">MFS transporter</fullName>
    </submittedName>
</protein>
<gene>
    <name evidence="12" type="ORF">CIK84_13930</name>
</gene>
<evidence type="ECO:0000256" key="9">
    <source>
        <dbReference type="RuleBase" id="RU003346"/>
    </source>
</evidence>
<keyword evidence="3 9" id="KW-0813">Transport</keyword>
<keyword evidence="4" id="KW-1003">Cell membrane</keyword>
<feature type="transmembrane region" description="Helical" evidence="10">
    <location>
        <begin position="108"/>
        <end position="129"/>
    </location>
</feature>
<dbReference type="PROSITE" id="PS50850">
    <property type="entry name" value="MFS"/>
    <property type="match status" value="1"/>
</dbReference>
<dbReference type="RefSeq" id="WP_102598800.1">
    <property type="nucleotide sequence ID" value="NZ_JBQEKY010000016.1"/>
</dbReference>
<evidence type="ECO:0000259" key="11">
    <source>
        <dbReference type="PROSITE" id="PS50850"/>
    </source>
</evidence>
<dbReference type="InterPro" id="IPR005828">
    <property type="entry name" value="MFS_sugar_transport-like"/>
</dbReference>
<feature type="transmembrane region" description="Helical" evidence="10">
    <location>
        <begin position="149"/>
        <end position="168"/>
    </location>
</feature>
<dbReference type="InterPro" id="IPR003663">
    <property type="entry name" value="Sugar/inositol_transpt"/>
</dbReference>
<name>A0A2N7S0S1_9MICC</name>
<feature type="transmembrane region" description="Helical" evidence="10">
    <location>
        <begin position="406"/>
        <end position="428"/>
    </location>
</feature>
<keyword evidence="8 10" id="KW-0472">Membrane</keyword>
<dbReference type="PANTHER" id="PTHR48020">
    <property type="entry name" value="PROTON MYO-INOSITOL COTRANSPORTER"/>
    <property type="match status" value="1"/>
</dbReference>
<evidence type="ECO:0000256" key="1">
    <source>
        <dbReference type="ARBA" id="ARBA00004651"/>
    </source>
</evidence>
<evidence type="ECO:0000256" key="8">
    <source>
        <dbReference type="ARBA" id="ARBA00023136"/>
    </source>
</evidence>
<dbReference type="InterPro" id="IPR005829">
    <property type="entry name" value="Sugar_transporter_CS"/>
</dbReference>
<dbReference type="PROSITE" id="PS00217">
    <property type="entry name" value="SUGAR_TRANSPORT_2"/>
    <property type="match status" value="1"/>
</dbReference>
<accession>A0A2N7S0S1</accession>
<dbReference type="EMBL" id="PNQX01000002">
    <property type="protein sequence ID" value="PMQ19736.1"/>
    <property type="molecule type" value="Genomic_DNA"/>
</dbReference>
<feature type="transmembrane region" description="Helical" evidence="10">
    <location>
        <begin position="265"/>
        <end position="288"/>
    </location>
</feature>
<dbReference type="PRINTS" id="PR00171">
    <property type="entry name" value="SUGRTRNSPORT"/>
</dbReference>
<comment type="subcellular location">
    <subcellularLocation>
        <location evidence="1">Cell membrane</location>
        <topology evidence="1">Multi-pass membrane protein</topology>
    </subcellularLocation>
</comment>
<dbReference type="PANTHER" id="PTHR48020:SF12">
    <property type="entry name" value="PROTON MYO-INOSITOL COTRANSPORTER"/>
    <property type="match status" value="1"/>
</dbReference>
<dbReference type="GO" id="GO:0005886">
    <property type="term" value="C:plasma membrane"/>
    <property type="evidence" value="ECO:0007669"/>
    <property type="project" value="UniProtKB-SubCell"/>
</dbReference>
<feature type="transmembrane region" description="Helical" evidence="10">
    <location>
        <begin position="331"/>
        <end position="355"/>
    </location>
</feature>
<dbReference type="InterPro" id="IPR050814">
    <property type="entry name" value="Myo-inositol_Transporter"/>
</dbReference>
<feature type="transmembrane region" description="Helical" evidence="10">
    <location>
        <begin position="303"/>
        <end position="324"/>
    </location>
</feature>
<evidence type="ECO:0000256" key="6">
    <source>
        <dbReference type="ARBA" id="ARBA00022692"/>
    </source>
</evidence>
<evidence type="ECO:0000256" key="4">
    <source>
        <dbReference type="ARBA" id="ARBA00022475"/>
    </source>
</evidence>
<feature type="transmembrane region" description="Helical" evidence="10">
    <location>
        <begin position="50"/>
        <end position="71"/>
    </location>
</feature>
<evidence type="ECO:0000256" key="3">
    <source>
        <dbReference type="ARBA" id="ARBA00022448"/>
    </source>
</evidence>
<comment type="caution">
    <text evidence="12">The sequence shown here is derived from an EMBL/GenBank/DDBJ whole genome shotgun (WGS) entry which is preliminary data.</text>
</comment>
<feature type="transmembrane region" description="Helical" evidence="10">
    <location>
        <begin position="83"/>
        <end position="102"/>
    </location>
</feature>
<comment type="similarity">
    <text evidence="2 9">Belongs to the major facilitator superfamily. Sugar transporter (TC 2.A.1.1) family.</text>
</comment>
<dbReference type="GO" id="GO:0022857">
    <property type="term" value="F:transmembrane transporter activity"/>
    <property type="evidence" value="ECO:0007669"/>
    <property type="project" value="InterPro"/>
</dbReference>
<organism evidence="12 13">
    <name type="scientific">Glutamicibacter arilaitensis</name>
    <dbReference type="NCBI Taxonomy" id="256701"/>
    <lineage>
        <taxon>Bacteria</taxon>
        <taxon>Bacillati</taxon>
        <taxon>Actinomycetota</taxon>
        <taxon>Actinomycetes</taxon>
        <taxon>Micrococcales</taxon>
        <taxon>Micrococcaceae</taxon>
        <taxon>Glutamicibacter</taxon>
    </lineage>
</organism>
<dbReference type="PROSITE" id="PS00216">
    <property type="entry name" value="SUGAR_TRANSPORT_1"/>
    <property type="match status" value="1"/>
</dbReference>
<evidence type="ECO:0000256" key="7">
    <source>
        <dbReference type="ARBA" id="ARBA00022989"/>
    </source>
</evidence>
<dbReference type="NCBIfam" id="TIGR00879">
    <property type="entry name" value="SP"/>
    <property type="match status" value="1"/>
</dbReference>
<reference evidence="12 13" key="1">
    <citation type="journal article" date="2017" name="Elife">
        <title>Extensive horizontal gene transfer in cheese-associated bacteria.</title>
        <authorList>
            <person name="Bonham K.S."/>
            <person name="Wolfe B.E."/>
            <person name="Dutton R.J."/>
        </authorList>
    </citation>
    <scope>NUCLEOTIDE SEQUENCE [LARGE SCALE GENOMIC DNA]</scope>
    <source>
        <strain evidence="12 13">JB182</strain>
    </source>
</reference>
<evidence type="ECO:0000256" key="2">
    <source>
        <dbReference type="ARBA" id="ARBA00010992"/>
    </source>
</evidence>
<dbReference type="Gene3D" id="1.20.1250.20">
    <property type="entry name" value="MFS general substrate transporter like domains"/>
    <property type="match status" value="2"/>
</dbReference>